<feature type="transmembrane region" description="Helical" evidence="1">
    <location>
        <begin position="42"/>
        <end position="66"/>
    </location>
</feature>
<dbReference type="RefSeq" id="WP_014042463.1">
    <property type="nucleotide sequence ID" value="NC_015949.1"/>
</dbReference>
<dbReference type="InterPro" id="IPR011042">
    <property type="entry name" value="6-blade_b-propeller_TolB-like"/>
</dbReference>
<evidence type="ECO:0000313" key="2">
    <source>
        <dbReference type="EMBL" id="AEM73701.1"/>
    </source>
</evidence>
<gene>
    <name evidence="2" type="ORF">Calla_1065</name>
</gene>
<evidence type="ECO:0000256" key="1">
    <source>
        <dbReference type="SAM" id="Phobius"/>
    </source>
</evidence>
<protein>
    <submittedName>
        <fullName evidence="2">Peptidase S9B dipeptidylpeptidase IV domain protein</fullName>
    </submittedName>
</protein>
<keyword evidence="1" id="KW-1133">Transmembrane helix</keyword>
<reference evidence="2 3" key="1">
    <citation type="submission" date="2011-08" db="EMBL/GenBank/DDBJ databases">
        <title>Complete sequence of Caldicellulosiruptor lactoaceticus 6A.</title>
        <authorList>
            <consortium name="US DOE Joint Genome Institute"/>
            <person name="Lucas S."/>
            <person name="Han J."/>
            <person name="Lapidus A."/>
            <person name="Cheng J.-F."/>
            <person name="Goodwin L."/>
            <person name="Pitluck S."/>
            <person name="Peters L."/>
            <person name="Davenport K."/>
            <person name="Detter J.C."/>
            <person name="Han C."/>
            <person name="Tapia R."/>
            <person name="Land M."/>
            <person name="Hauser L."/>
            <person name="Kyrpides N."/>
            <person name="Ivanova N."/>
            <person name="Ovchinnikova G."/>
            <person name="Pagani I."/>
            <person name="Blumer-Schuette S.E."/>
            <person name="Kelly R.M."/>
            <person name="Woyke T."/>
        </authorList>
    </citation>
    <scope>NUCLEOTIDE SEQUENCE [LARGE SCALE GENOMIC DNA]</scope>
    <source>
        <strain evidence="2 3">6A</strain>
    </source>
</reference>
<dbReference type="AlphaFoldDB" id="G2PVY3"/>
<keyword evidence="1" id="KW-0472">Membrane</keyword>
<dbReference type="PANTHER" id="PTHR36842">
    <property type="entry name" value="PROTEIN TOLB HOMOLOG"/>
    <property type="match status" value="1"/>
</dbReference>
<dbReference type="SUPFAM" id="SSF82171">
    <property type="entry name" value="DPP6 N-terminal domain-like"/>
    <property type="match status" value="1"/>
</dbReference>
<proteinExistence type="predicted"/>
<dbReference type="EMBL" id="CP003001">
    <property type="protein sequence ID" value="AEM73701.1"/>
    <property type="molecule type" value="Genomic_DNA"/>
</dbReference>
<dbReference type="HOGENOM" id="CLU_469025_0_0_9"/>
<name>G2PVY3_9FIRM</name>
<sequence length="655" mass="76063">MINYYMGKQLKKLRNQIPVNTELKENLKNNFQINQNKNSNRILRFVMVSLFSIVIAISFALVFFYLPQLSFQKTRAENLYVTDQVSFIDIAEGNFSAFCEYNGSIYFSIEGKGIFRYNNNGTKMISSENAQTISISPDGKFLVISYNGNIKLLDISTGKVSEIFTNKTPYVYYSDAKFLSNDSIVFVKEVVKPRKTHGFDIVESGIYKINLKTKRMSSKLADGFSPSGVDDYIVFERNGKIFLKDIKKNKETYVDEGKFPSISPDKKYIVYVKPSTVDYKLENEITVKAVLSNIWIADFDLKTKKCMTNNLPKKYINENFKNSTDTTFSEEGMYSYYNPIFSKNSKQIYAIKAYNTEGIPFRIIKIRADYNSLSPKETVEIFIQALVRRDDDFAKTLMENPPQFLTWSNPHVVGYDILNEGQKDKFKTVDADIFYSDTANAYWSINRTRFYLEPKDGKYKIIKMELLEEIEVFSSYSINNGKSLVLRKDMGKTKTLLTLDEIPKSFLPQNNFRFSSLAYSQKHDLLIFTIQEMNKGYVLVFAYRPQTKELKFIDKIDHIDNKYDITIIHLIIDNFGDHIALELSAGAKNEFYNFVAVYDLITNKKVYVNDLFKNKDVVNCRTLYWKNHALVIETNFEKTNLLYIYNAEKDVMLTY</sequence>
<evidence type="ECO:0000313" key="3">
    <source>
        <dbReference type="Proteomes" id="UP000009257"/>
    </source>
</evidence>
<dbReference type="KEGG" id="clc:Calla_1065"/>
<accession>G2PVY3</accession>
<keyword evidence="1" id="KW-0812">Transmembrane</keyword>
<organism evidence="2 3">
    <name type="scientific">Caldicellulosiruptor acetigenus 6A</name>
    <dbReference type="NCBI Taxonomy" id="632516"/>
    <lineage>
        <taxon>Bacteria</taxon>
        <taxon>Bacillati</taxon>
        <taxon>Bacillota</taxon>
        <taxon>Bacillota incertae sedis</taxon>
        <taxon>Caldicellulosiruptorales</taxon>
        <taxon>Caldicellulosiruptoraceae</taxon>
        <taxon>Caldicellulosiruptor</taxon>
    </lineage>
</organism>
<dbReference type="Proteomes" id="UP000009257">
    <property type="component" value="Chromosome"/>
</dbReference>
<dbReference type="PANTHER" id="PTHR36842:SF1">
    <property type="entry name" value="PROTEIN TOLB"/>
    <property type="match status" value="1"/>
</dbReference>
<dbReference type="Gene3D" id="2.120.10.30">
    <property type="entry name" value="TolB, C-terminal domain"/>
    <property type="match status" value="1"/>
</dbReference>